<gene>
    <name evidence="1" type="ORF">O0931_06370</name>
</gene>
<name>A0ABT4KVG1_9SPHI</name>
<comment type="caution">
    <text evidence="1">The sequence shown here is derived from an EMBL/GenBank/DDBJ whole genome shotgun (WGS) entry which is preliminary data.</text>
</comment>
<protein>
    <submittedName>
        <fullName evidence="1">Uncharacterized protein</fullName>
    </submittedName>
</protein>
<proteinExistence type="predicted"/>
<organism evidence="1 2">
    <name type="scientific">Pedobacter rhodius</name>
    <dbReference type="NCBI Taxonomy" id="3004098"/>
    <lineage>
        <taxon>Bacteria</taxon>
        <taxon>Pseudomonadati</taxon>
        <taxon>Bacteroidota</taxon>
        <taxon>Sphingobacteriia</taxon>
        <taxon>Sphingobacteriales</taxon>
        <taxon>Sphingobacteriaceae</taxon>
        <taxon>Pedobacter</taxon>
    </lineage>
</organism>
<keyword evidence="2" id="KW-1185">Reference proteome</keyword>
<evidence type="ECO:0000313" key="2">
    <source>
        <dbReference type="Proteomes" id="UP001144341"/>
    </source>
</evidence>
<reference evidence="1" key="1">
    <citation type="submission" date="2022-12" db="EMBL/GenBank/DDBJ databases">
        <title>Genome sequence of SJ11.</title>
        <authorList>
            <person name="Woo H."/>
        </authorList>
    </citation>
    <scope>NUCLEOTIDE SEQUENCE</scope>
    <source>
        <strain evidence="1">SJ11</strain>
    </source>
</reference>
<dbReference type="RefSeq" id="WP_269414721.1">
    <property type="nucleotide sequence ID" value="NZ_JAPWGL010000002.1"/>
</dbReference>
<evidence type="ECO:0000313" key="1">
    <source>
        <dbReference type="EMBL" id="MCZ4222919.1"/>
    </source>
</evidence>
<accession>A0ABT4KVG1</accession>
<dbReference type="Proteomes" id="UP001144341">
    <property type="component" value="Unassembled WGS sequence"/>
</dbReference>
<sequence length="62" mass="6255">MKQNIIKIALAVTVIVGAFGIRAKAKAAAASCLAAENVCYVVTGPDGDHLAKAGVLVYPASN</sequence>
<dbReference type="EMBL" id="JAPWGL010000002">
    <property type="protein sequence ID" value="MCZ4222919.1"/>
    <property type="molecule type" value="Genomic_DNA"/>
</dbReference>